<geneLocation type="plasmid" evidence="1 2">
    <name>unnamed1</name>
</geneLocation>
<evidence type="ECO:0000313" key="2">
    <source>
        <dbReference type="Proteomes" id="UP000595841"/>
    </source>
</evidence>
<keyword evidence="1" id="KW-0614">Plasmid</keyword>
<gene>
    <name evidence="1" type="ORF">JI735_34470</name>
</gene>
<dbReference type="RefSeq" id="WP_157771241.1">
    <property type="nucleotide sequence ID" value="NZ_CP068596.1"/>
</dbReference>
<name>A0A974SG05_9BACL</name>
<keyword evidence="2" id="KW-1185">Reference proteome</keyword>
<organism evidence="1 2">
    <name type="scientific">Paenibacillus sonchi</name>
    <dbReference type="NCBI Taxonomy" id="373687"/>
    <lineage>
        <taxon>Bacteria</taxon>
        <taxon>Bacillati</taxon>
        <taxon>Bacillota</taxon>
        <taxon>Bacilli</taxon>
        <taxon>Bacillales</taxon>
        <taxon>Paenibacillaceae</taxon>
        <taxon>Paenibacillus</taxon>
        <taxon>Paenibacillus sonchi group</taxon>
    </lineage>
</organism>
<accession>A0A974SG05</accession>
<proteinExistence type="predicted"/>
<protein>
    <submittedName>
        <fullName evidence="1">Uncharacterized protein</fullName>
    </submittedName>
</protein>
<dbReference type="AlphaFoldDB" id="A0A974SG05"/>
<reference evidence="1 2" key="1">
    <citation type="submission" date="2021-01" db="EMBL/GenBank/DDBJ databases">
        <title>Whole genome sequence of Paenibacillus sonchi LMG 24727 for comparative genomics.</title>
        <authorList>
            <person name="Lee G."/>
            <person name="Kim M.-J."/>
            <person name="Lim K."/>
            <person name="Shin J.-H."/>
        </authorList>
    </citation>
    <scope>NUCLEOTIDE SEQUENCE [LARGE SCALE GENOMIC DNA]</scope>
    <source>
        <strain evidence="1 2">LMG 24727</strain>
        <plasmid evidence="1 2">unnamed1</plasmid>
    </source>
</reference>
<dbReference type="Proteomes" id="UP000595841">
    <property type="component" value="Plasmid unnamed1"/>
</dbReference>
<dbReference type="KEGG" id="pson:JI735_34470"/>
<evidence type="ECO:0000313" key="1">
    <source>
        <dbReference type="EMBL" id="QQZ64542.1"/>
    </source>
</evidence>
<dbReference type="EMBL" id="CP068596">
    <property type="protein sequence ID" value="QQZ64542.1"/>
    <property type="molecule type" value="Genomic_DNA"/>
</dbReference>
<sequence>MEKESYYLIVLLRLVRDERKSAFNLLRIINKGDAAQPEIAALQAGQSEGAKNYKYWTRKAWIIENILRDRAGYYPAKITEGLLSGILEQVQ</sequence>